<dbReference type="SUPFAM" id="SSF53448">
    <property type="entry name" value="Nucleotide-diphospho-sugar transferases"/>
    <property type="match status" value="1"/>
</dbReference>
<evidence type="ECO:0000313" key="5">
    <source>
        <dbReference type="Proteomes" id="UP000757900"/>
    </source>
</evidence>
<dbReference type="Proteomes" id="UP000757900">
    <property type="component" value="Unassembled WGS sequence"/>
</dbReference>
<dbReference type="EMBL" id="JABZFV010000083">
    <property type="protein sequence ID" value="MBF0934884.1"/>
    <property type="molecule type" value="Genomic_DNA"/>
</dbReference>
<dbReference type="Gene3D" id="3.90.550.10">
    <property type="entry name" value="Spore Coat Polysaccharide Biosynthesis Protein SpsA, Chain A"/>
    <property type="match status" value="1"/>
</dbReference>
<keyword evidence="2" id="KW-0808">Transferase</keyword>
<accession>A0A929MPF5</accession>
<evidence type="ECO:0000256" key="1">
    <source>
        <dbReference type="ARBA" id="ARBA00022676"/>
    </source>
</evidence>
<dbReference type="Pfam" id="PF00535">
    <property type="entry name" value="Glycos_transf_2"/>
    <property type="match status" value="1"/>
</dbReference>
<evidence type="ECO:0000256" key="2">
    <source>
        <dbReference type="ARBA" id="ARBA00022679"/>
    </source>
</evidence>
<reference evidence="4" key="1">
    <citation type="submission" date="2020-04" db="EMBL/GenBank/DDBJ databases">
        <title>Deep metagenomics examines the oral microbiome during advanced dental caries in children, revealing novel taxa and co-occurrences with host molecules.</title>
        <authorList>
            <person name="Baker J.L."/>
            <person name="Morton J.T."/>
            <person name="Dinis M."/>
            <person name="Alvarez R."/>
            <person name="Tran N.C."/>
            <person name="Knight R."/>
            <person name="Edlund A."/>
        </authorList>
    </citation>
    <scope>NUCLEOTIDE SEQUENCE</scope>
    <source>
        <strain evidence="4">JCVI_23_bin.16</strain>
    </source>
</reference>
<gene>
    <name evidence="4" type="ORF">HXK00_04465</name>
</gene>
<dbReference type="CDD" id="cd00761">
    <property type="entry name" value="Glyco_tranf_GTA_type"/>
    <property type="match status" value="1"/>
</dbReference>
<dbReference type="PANTHER" id="PTHR22916:SF51">
    <property type="entry name" value="GLYCOSYLTRANSFERASE EPSH-RELATED"/>
    <property type="match status" value="1"/>
</dbReference>
<dbReference type="PANTHER" id="PTHR22916">
    <property type="entry name" value="GLYCOSYLTRANSFERASE"/>
    <property type="match status" value="1"/>
</dbReference>
<organism evidence="4 5">
    <name type="scientific">Abiotrophia defectiva</name>
    <name type="common">Streptococcus defectivus</name>
    <dbReference type="NCBI Taxonomy" id="46125"/>
    <lineage>
        <taxon>Bacteria</taxon>
        <taxon>Bacillati</taxon>
        <taxon>Bacillota</taxon>
        <taxon>Bacilli</taxon>
        <taxon>Lactobacillales</taxon>
        <taxon>Aerococcaceae</taxon>
        <taxon>Abiotrophia</taxon>
    </lineage>
</organism>
<dbReference type="AlphaFoldDB" id="A0A929MPF5"/>
<keyword evidence="1" id="KW-0328">Glycosyltransferase</keyword>
<evidence type="ECO:0000259" key="3">
    <source>
        <dbReference type="Pfam" id="PF00535"/>
    </source>
</evidence>
<comment type="caution">
    <text evidence="4">The sequence shown here is derived from an EMBL/GenBank/DDBJ whole genome shotgun (WGS) entry which is preliminary data.</text>
</comment>
<dbReference type="InterPro" id="IPR029044">
    <property type="entry name" value="Nucleotide-diphossugar_trans"/>
</dbReference>
<dbReference type="GO" id="GO:0016757">
    <property type="term" value="F:glycosyltransferase activity"/>
    <property type="evidence" value="ECO:0007669"/>
    <property type="project" value="UniProtKB-KW"/>
</dbReference>
<evidence type="ECO:0000313" key="4">
    <source>
        <dbReference type="EMBL" id="MBF0934884.1"/>
    </source>
</evidence>
<sequence>MSDLITVVVPVYNVESYLERCVTSIRNQSHTNLEILLVNDGSTDKSLEICQRLEQEDQRIRLISQENGGLSAARNTGIAQAKGQYIAFIDSDDVISLDMMKTLYQEMVSAQADLAMCSHYDIYDDQIPSGPEAEAQTWVYTAKEAIGHVMAAKGFTVMAPTKLYKRSLFDDLKFEIGKIAEDAFIMIRLLAKCQRVVATDAKLYYYMHRPNSITTQKFSLKFLNVIEAYQQNYAIIERDYPDLLPVAMTRLYWAHFYVYDRLLLDSDYQDDSLKKRLRSYLTDHFWQIMRDPLFTKGRKLSMLALQISPALYKQIISKKYKKELHG</sequence>
<feature type="domain" description="Glycosyltransferase 2-like" evidence="3">
    <location>
        <begin position="6"/>
        <end position="172"/>
    </location>
</feature>
<name>A0A929MPF5_ABIDE</name>
<proteinExistence type="predicted"/>
<protein>
    <submittedName>
        <fullName evidence="4">Glycosyltransferase</fullName>
    </submittedName>
</protein>
<dbReference type="InterPro" id="IPR001173">
    <property type="entry name" value="Glyco_trans_2-like"/>
</dbReference>